<evidence type="ECO:0000259" key="2">
    <source>
        <dbReference type="PROSITE" id="PS50112"/>
    </source>
</evidence>
<dbReference type="Pfam" id="PF08448">
    <property type="entry name" value="PAS_4"/>
    <property type="match status" value="2"/>
</dbReference>
<keyword evidence="1" id="KW-0378">Hydrolase</keyword>
<reference evidence="3 4" key="1">
    <citation type="submission" date="2023-05" db="EMBL/GenBank/DDBJ databases">
        <title>Draft genome sequence of Streptomyces sp. B-S-A12 isolated from a cave soil in Thailand.</title>
        <authorList>
            <person name="Chamroensaksri N."/>
            <person name="Muangham S."/>
        </authorList>
    </citation>
    <scope>NUCLEOTIDE SEQUENCE [LARGE SCALE GENOMIC DNA]</scope>
    <source>
        <strain evidence="3 4">B-S-A12</strain>
    </source>
</reference>
<evidence type="ECO:0000256" key="1">
    <source>
        <dbReference type="ARBA" id="ARBA00022801"/>
    </source>
</evidence>
<dbReference type="InterPro" id="IPR001932">
    <property type="entry name" value="PPM-type_phosphatase-like_dom"/>
</dbReference>
<dbReference type="InterPro" id="IPR000014">
    <property type="entry name" value="PAS"/>
</dbReference>
<dbReference type="EMBL" id="JASCIS010000055">
    <property type="protein sequence ID" value="MDI3423474.1"/>
    <property type="molecule type" value="Genomic_DNA"/>
</dbReference>
<dbReference type="NCBIfam" id="TIGR00229">
    <property type="entry name" value="sensory_box"/>
    <property type="match status" value="2"/>
</dbReference>
<gene>
    <name evidence="3" type="ORF">QIT00_33855</name>
</gene>
<evidence type="ECO:0000313" key="3">
    <source>
        <dbReference type="EMBL" id="MDI3423474.1"/>
    </source>
</evidence>
<dbReference type="InterPro" id="IPR052016">
    <property type="entry name" value="Bact_Sigma-Reg"/>
</dbReference>
<dbReference type="SMART" id="SM00065">
    <property type="entry name" value="GAF"/>
    <property type="match status" value="1"/>
</dbReference>
<dbReference type="Gene3D" id="3.60.40.10">
    <property type="entry name" value="PPM-type phosphatase domain"/>
    <property type="match status" value="1"/>
</dbReference>
<dbReference type="PANTHER" id="PTHR43156:SF2">
    <property type="entry name" value="STAGE II SPORULATION PROTEIN E"/>
    <property type="match status" value="1"/>
</dbReference>
<organism evidence="3 4">
    <name type="scientific">Streptomyces luteolus</name>
    <dbReference type="NCBI Taxonomy" id="3043615"/>
    <lineage>
        <taxon>Bacteria</taxon>
        <taxon>Bacillati</taxon>
        <taxon>Actinomycetota</taxon>
        <taxon>Actinomycetes</taxon>
        <taxon>Kitasatosporales</taxon>
        <taxon>Streptomycetaceae</taxon>
        <taxon>Streptomyces</taxon>
    </lineage>
</organism>
<dbReference type="SUPFAM" id="SSF55785">
    <property type="entry name" value="PYP-like sensor domain (PAS domain)"/>
    <property type="match status" value="2"/>
</dbReference>
<evidence type="ECO:0000313" key="4">
    <source>
        <dbReference type="Proteomes" id="UP001237105"/>
    </source>
</evidence>
<proteinExistence type="predicted"/>
<dbReference type="PROSITE" id="PS50112">
    <property type="entry name" value="PAS"/>
    <property type="match status" value="1"/>
</dbReference>
<dbReference type="Pfam" id="PF01590">
    <property type="entry name" value="GAF"/>
    <property type="match status" value="1"/>
</dbReference>
<sequence length="701" mass="74973">MRAADALPPGPDPEDSGPLLEPGGLLDVLGVAAVVLDADGRIALWSPQAETLFGYTAAEALGRPAARILVDEEHLDLVLSLFTEVMASGEPWAGVFPVRHKDTGTRLAEFRNMRLEDKRGNVYALGLASERATLQRMERDLALSLRLFSQSPIGLAVMNTDLRYVMVNPALERINGIPAAEHLGHTVSEALPFLNGEAVESAMHEVLATGTPSLDTFTVGRTPADPETEHAWSVSLHRLEDPGQKRVIGLAVSVVDITEQHRAATAAARAQRRLAMIADATERIGTTLDLDRTARELADCLVPEFADIAAVDLLDSVLKFGSPARPPASGGGLVRAVAVASAAHPTFAERASEPAGRTSRYESNRLVAQCVRSGRPTLIAHVRQQDLARIGRDRDVSALLEEAGVHSYMAIPLRARGTVLGALTLARTRNPLPFDHDDLLLAGELAARAAVAIDNARGYQQQSHAALSLQRHLLPHRPVKPPGLDIAYRYQPATTAGEVGGDWFDVIRLAGERSALVVGDVMGSGINAAASMGQLRTATRTLAGLGLAPADVLTHLDRIAGELDETLATCVYAEYDPHTGRCRIATAGHLPPVLCRPDERPQLLSLPTGAPLGVGGVPFEAAEFALTDGDELLLYTDGLVEVREEDIGTRLATLLDLLDQPRRSLEETCDLLLTQLRRHGDPDDVAVLIARTHPLPPADGS</sequence>
<comment type="caution">
    <text evidence="3">The sequence shown here is derived from an EMBL/GenBank/DDBJ whole genome shotgun (WGS) entry which is preliminary data.</text>
</comment>
<dbReference type="Proteomes" id="UP001237105">
    <property type="component" value="Unassembled WGS sequence"/>
</dbReference>
<dbReference type="InterPro" id="IPR029016">
    <property type="entry name" value="GAF-like_dom_sf"/>
</dbReference>
<dbReference type="InterPro" id="IPR036457">
    <property type="entry name" value="PPM-type-like_dom_sf"/>
</dbReference>
<protein>
    <submittedName>
        <fullName evidence="3">SpoIIE family protein phosphatase</fullName>
    </submittedName>
</protein>
<dbReference type="InterPro" id="IPR003018">
    <property type="entry name" value="GAF"/>
</dbReference>
<dbReference type="CDD" id="cd00130">
    <property type="entry name" value="PAS"/>
    <property type="match status" value="1"/>
</dbReference>
<feature type="domain" description="PAS" evidence="2">
    <location>
        <begin position="25"/>
        <end position="89"/>
    </location>
</feature>
<dbReference type="Gene3D" id="3.30.450.20">
    <property type="entry name" value="PAS domain"/>
    <property type="match status" value="2"/>
</dbReference>
<dbReference type="Pfam" id="PF07228">
    <property type="entry name" value="SpoIIE"/>
    <property type="match status" value="1"/>
</dbReference>
<name>A0ABT6T909_9ACTN</name>
<dbReference type="RefSeq" id="WP_282539314.1">
    <property type="nucleotide sequence ID" value="NZ_JASCIS010000055.1"/>
</dbReference>
<dbReference type="Gene3D" id="3.30.450.40">
    <property type="match status" value="1"/>
</dbReference>
<dbReference type="InterPro" id="IPR035965">
    <property type="entry name" value="PAS-like_dom_sf"/>
</dbReference>
<keyword evidence="4" id="KW-1185">Reference proteome</keyword>
<dbReference type="PANTHER" id="PTHR43156">
    <property type="entry name" value="STAGE II SPORULATION PROTEIN E-RELATED"/>
    <property type="match status" value="1"/>
</dbReference>
<dbReference type="SUPFAM" id="SSF55781">
    <property type="entry name" value="GAF domain-like"/>
    <property type="match status" value="1"/>
</dbReference>
<dbReference type="SUPFAM" id="SSF81606">
    <property type="entry name" value="PP2C-like"/>
    <property type="match status" value="1"/>
</dbReference>
<dbReference type="SMART" id="SM00331">
    <property type="entry name" value="PP2C_SIG"/>
    <property type="match status" value="1"/>
</dbReference>
<dbReference type="InterPro" id="IPR013656">
    <property type="entry name" value="PAS_4"/>
</dbReference>
<dbReference type="SMART" id="SM00091">
    <property type="entry name" value="PAS"/>
    <property type="match status" value="2"/>
</dbReference>
<accession>A0ABT6T909</accession>